<name>A0A2Z4Q4M9_9CAUD</name>
<reference evidence="2" key="1">
    <citation type="submission" date="2018-04" db="EMBL/GenBank/DDBJ databases">
        <authorList>
            <person name="Go L.Y."/>
            <person name="Mitchell J.A."/>
        </authorList>
    </citation>
    <scope>NUCLEOTIDE SEQUENCE [LARGE SCALE GENOMIC DNA]</scope>
</reference>
<organism evidence="1 2">
    <name type="scientific">Microbacterium phage Floof</name>
    <dbReference type="NCBI Taxonomy" id="2201433"/>
    <lineage>
        <taxon>Viruses</taxon>
        <taxon>Duplodnaviria</taxon>
        <taxon>Heunggongvirae</taxon>
        <taxon>Uroviricota</taxon>
        <taxon>Caudoviricetes</taxon>
        <taxon>Casidaviridae</taxon>
        <taxon>Percivalvirus</taxon>
        <taxon>Percivalvirus floof</taxon>
    </lineage>
</organism>
<dbReference type="Proteomes" id="UP000251585">
    <property type="component" value="Segment"/>
</dbReference>
<accession>A0A2Z4Q4M9</accession>
<protein>
    <submittedName>
        <fullName evidence="1">Uncharacterized protein</fullName>
    </submittedName>
</protein>
<keyword evidence="2" id="KW-1185">Reference proteome</keyword>
<sequence length="38" mass="4438">MKGTFRRFVVDSEGVVTVQEYRLIHRPGWVFAVALIYP</sequence>
<dbReference type="EMBL" id="MH271298">
    <property type="protein sequence ID" value="AWY04914.1"/>
    <property type="molecule type" value="Genomic_DNA"/>
</dbReference>
<proteinExistence type="predicted"/>
<evidence type="ECO:0000313" key="2">
    <source>
        <dbReference type="Proteomes" id="UP000251585"/>
    </source>
</evidence>
<evidence type="ECO:0000313" key="1">
    <source>
        <dbReference type="EMBL" id="AWY04914.1"/>
    </source>
</evidence>
<gene>
    <name evidence="1" type="primary">79</name>
    <name evidence="1" type="ORF">PBI_FLOOF_79</name>
</gene>